<sequence length="393" mass="43975">MDYHVVVAGGGPAGASAARQAALKGLKVLLIEKQKMPRSKACAGLVSKKALEELDYPLPEDLTARKIKGVKLIDSQLNEYTRKTSRVIGRTVNRSDFDSYLVHKAREAGADIWDDCSFMGLEEEKDRLLVETSRGKITSIFLVGADGVYSKVAKKAGIRGKWNKWWDLGFTLFTDIPCHGEEEKIDPEIAELYCVSYPFSLGWLFHHGSHLNIGIGTAKLGEKKVFPLFKEWLSQLARHKNLKITDYKTKGYYLPAGGIKRPVYKGKVFLAGDAAGFVDSFSGEGIYFALKSGRYLAEEIYRGMEEGLDNIGPGYTRRCYDDFLKEFRLSLATAVILGKKVIPFQLIKYNPFLVDHIANIMENTGGYRLMLKDISLKFPGMVSRYARGVLNTK</sequence>
<proteinExistence type="predicted"/>
<dbReference type="SUPFAM" id="SSF51905">
    <property type="entry name" value="FAD/NAD(P)-binding domain"/>
    <property type="match status" value="1"/>
</dbReference>
<evidence type="ECO:0000313" key="3">
    <source>
        <dbReference type="Proteomes" id="UP000285138"/>
    </source>
</evidence>
<dbReference type="PRINTS" id="PR00420">
    <property type="entry name" value="RNGMNOXGNASE"/>
</dbReference>
<dbReference type="AlphaFoldDB" id="A0A424YCR3"/>
<dbReference type="EMBL" id="QZAA01000173">
    <property type="protein sequence ID" value="RQD75048.1"/>
    <property type="molecule type" value="Genomic_DNA"/>
</dbReference>
<name>A0A424YCR3_9FIRM</name>
<evidence type="ECO:0000259" key="1">
    <source>
        <dbReference type="Pfam" id="PF01494"/>
    </source>
</evidence>
<dbReference type="GO" id="GO:0071949">
    <property type="term" value="F:FAD binding"/>
    <property type="evidence" value="ECO:0007669"/>
    <property type="project" value="InterPro"/>
</dbReference>
<comment type="caution">
    <text evidence="2">The sequence shown here is derived from an EMBL/GenBank/DDBJ whole genome shotgun (WGS) entry which is preliminary data.</text>
</comment>
<dbReference type="NCBIfam" id="TIGR02032">
    <property type="entry name" value="GG-red-SF"/>
    <property type="match status" value="1"/>
</dbReference>
<organism evidence="2 3">
    <name type="scientific">Candidatus Syntrophonatronum acetioxidans</name>
    <dbReference type="NCBI Taxonomy" id="1795816"/>
    <lineage>
        <taxon>Bacteria</taxon>
        <taxon>Bacillati</taxon>
        <taxon>Bacillota</taxon>
        <taxon>Clostridia</taxon>
        <taxon>Eubacteriales</taxon>
        <taxon>Syntrophomonadaceae</taxon>
        <taxon>Candidatus Syntrophonatronum</taxon>
    </lineage>
</organism>
<dbReference type="PANTHER" id="PTHR42685:SF22">
    <property type="entry name" value="CONDITIONED MEDIUM FACTOR RECEPTOR 1"/>
    <property type="match status" value="1"/>
</dbReference>
<dbReference type="InterPro" id="IPR011777">
    <property type="entry name" value="Geranylgeranyl_Rdtase_fam"/>
</dbReference>
<dbReference type="Proteomes" id="UP000285138">
    <property type="component" value="Unassembled WGS sequence"/>
</dbReference>
<dbReference type="Gene3D" id="3.50.50.60">
    <property type="entry name" value="FAD/NAD(P)-binding domain"/>
    <property type="match status" value="1"/>
</dbReference>
<dbReference type="PANTHER" id="PTHR42685">
    <property type="entry name" value="GERANYLGERANYL DIPHOSPHATE REDUCTASE"/>
    <property type="match status" value="1"/>
</dbReference>
<reference evidence="2 3" key="1">
    <citation type="submission" date="2018-08" db="EMBL/GenBank/DDBJ databases">
        <title>The metabolism and importance of syntrophic acetate oxidation coupled to methane or sulfide production in haloalkaline environments.</title>
        <authorList>
            <person name="Timmers P.H.A."/>
            <person name="Vavourakis C.D."/>
            <person name="Sorokin D.Y."/>
            <person name="Sinninghe Damste J.S."/>
            <person name="Muyzer G."/>
            <person name="Stams A.J.M."/>
            <person name="Plugge C.M."/>
        </authorList>
    </citation>
    <scope>NUCLEOTIDE SEQUENCE [LARGE SCALE GENOMIC DNA]</scope>
    <source>
        <strain evidence="2">MSAO_Bac1</strain>
    </source>
</reference>
<evidence type="ECO:0000313" key="2">
    <source>
        <dbReference type="EMBL" id="RQD75048.1"/>
    </source>
</evidence>
<dbReference type="GO" id="GO:0016628">
    <property type="term" value="F:oxidoreductase activity, acting on the CH-CH group of donors, NAD or NADP as acceptor"/>
    <property type="evidence" value="ECO:0007669"/>
    <property type="project" value="InterPro"/>
</dbReference>
<protein>
    <submittedName>
        <fullName evidence="2">Geranylgeranyl reductase family protein</fullName>
    </submittedName>
</protein>
<feature type="domain" description="FAD-binding" evidence="1">
    <location>
        <begin position="3"/>
        <end position="159"/>
    </location>
</feature>
<dbReference type="Pfam" id="PF01494">
    <property type="entry name" value="FAD_binding_3"/>
    <property type="match status" value="1"/>
</dbReference>
<dbReference type="InterPro" id="IPR002938">
    <property type="entry name" value="FAD-bd"/>
</dbReference>
<dbReference type="InterPro" id="IPR036188">
    <property type="entry name" value="FAD/NAD-bd_sf"/>
</dbReference>
<accession>A0A424YCR3</accession>
<gene>
    <name evidence="2" type="ORF">D5R97_06940</name>
</gene>
<dbReference type="InterPro" id="IPR050407">
    <property type="entry name" value="Geranylgeranyl_reductase"/>
</dbReference>